<dbReference type="HAMAP" id="MF_00110">
    <property type="entry name" value="DHQ_synthase"/>
    <property type="match status" value="1"/>
</dbReference>
<dbReference type="Gene3D" id="1.20.1090.10">
    <property type="entry name" value="Dehydroquinate synthase-like - alpha domain"/>
    <property type="match status" value="1"/>
</dbReference>
<comment type="subcellular location">
    <subcellularLocation>
        <location evidence="3 17">Cytoplasm</location>
    </subcellularLocation>
</comment>
<keyword evidence="11 17" id="KW-0547">Nucleotide-binding</keyword>
<evidence type="ECO:0000256" key="15">
    <source>
        <dbReference type="ARBA" id="ARBA00023239"/>
    </source>
</evidence>
<dbReference type="SUPFAM" id="SSF56796">
    <property type="entry name" value="Dehydroquinate synthase-like"/>
    <property type="match status" value="1"/>
</dbReference>
<feature type="binding site" evidence="17">
    <location>
        <position position="266"/>
    </location>
    <ligand>
        <name>Zn(2+)</name>
        <dbReference type="ChEBI" id="CHEBI:29105"/>
    </ligand>
</feature>
<evidence type="ECO:0000256" key="17">
    <source>
        <dbReference type="HAMAP-Rule" id="MF_00110"/>
    </source>
</evidence>
<comment type="function">
    <text evidence="17">Catalyzes the conversion of 3-deoxy-D-arabino-heptulosonate 7-phosphate (DAHP) to dehydroquinate (DHQ).</text>
</comment>
<comment type="caution">
    <text evidence="17">Lacks conserved residue(s) required for the propagation of feature annotation.</text>
</comment>
<keyword evidence="12 17" id="KW-0862">Zinc</keyword>
<evidence type="ECO:0000256" key="8">
    <source>
        <dbReference type="ARBA" id="ARBA00022490"/>
    </source>
</evidence>
<evidence type="ECO:0000256" key="3">
    <source>
        <dbReference type="ARBA" id="ARBA00004496"/>
    </source>
</evidence>
<gene>
    <name evidence="17" type="primary">aroB</name>
    <name evidence="20" type="ORF">J2Z79_001857</name>
</gene>
<comment type="pathway">
    <text evidence="4 17">Metabolic intermediate biosynthesis; chorismate biosynthesis; chorismate from D-erythrose 4-phosphate and phosphoenolpyruvate: step 2/7.</text>
</comment>
<comment type="cofactor">
    <cofactor evidence="2 17">
        <name>NAD(+)</name>
        <dbReference type="ChEBI" id="CHEBI:57540"/>
    </cofactor>
</comment>
<dbReference type="Pfam" id="PF01761">
    <property type="entry name" value="DHQ_synthase"/>
    <property type="match status" value="1"/>
</dbReference>
<evidence type="ECO:0000256" key="4">
    <source>
        <dbReference type="ARBA" id="ARBA00004661"/>
    </source>
</evidence>
<evidence type="ECO:0000256" key="2">
    <source>
        <dbReference type="ARBA" id="ARBA00001911"/>
    </source>
</evidence>
<dbReference type="EC" id="4.2.3.4" evidence="6 17"/>
<evidence type="ECO:0000256" key="5">
    <source>
        <dbReference type="ARBA" id="ARBA00005412"/>
    </source>
</evidence>
<evidence type="ECO:0000256" key="1">
    <source>
        <dbReference type="ARBA" id="ARBA00001393"/>
    </source>
</evidence>
<dbReference type="GO" id="GO:0003856">
    <property type="term" value="F:3-dehydroquinate synthase activity"/>
    <property type="evidence" value="ECO:0007669"/>
    <property type="project" value="UniProtKB-EC"/>
</dbReference>
<keyword evidence="14 17" id="KW-0057">Aromatic amino acid biosynthesis</keyword>
<keyword evidence="10 17" id="KW-0479">Metal-binding</keyword>
<keyword evidence="9 17" id="KW-0028">Amino-acid biosynthesis</keyword>
<evidence type="ECO:0000313" key="21">
    <source>
        <dbReference type="Proteomes" id="UP001519289"/>
    </source>
</evidence>
<dbReference type="InterPro" id="IPR050071">
    <property type="entry name" value="Dehydroquinate_synthase"/>
</dbReference>
<keyword evidence="15 17" id="KW-0456">Lyase</keyword>
<evidence type="ECO:0000256" key="12">
    <source>
        <dbReference type="ARBA" id="ARBA00022833"/>
    </source>
</evidence>
<evidence type="ECO:0000256" key="14">
    <source>
        <dbReference type="ARBA" id="ARBA00023141"/>
    </source>
</evidence>
<dbReference type="NCBIfam" id="TIGR01357">
    <property type="entry name" value="aroB"/>
    <property type="match status" value="1"/>
</dbReference>
<dbReference type="InterPro" id="IPR016037">
    <property type="entry name" value="DHQ_synth_AroB"/>
</dbReference>
<keyword evidence="21" id="KW-1185">Reference proteome</keyword>
<evidence type="ECO:0000256" key="11">
    <source>
        <dbReference type="ARBA" id="ARBA00022741"/>
    </source>
</evidence>
<evidence type="ECO:0000256" key="9">
    <source>
        <dbReference type="ARBA" id="ARBA00022605"/>
    </source>
</evidence>
<organism evidence="20 21">
    <name type="scientific">Symbiobacterium terraclitae</name>
    <dbReference type="NCBI Taxonomy" id="557451"/>
    <lineage>
        <taxon>Bacteria</taxon>
        <taxon>Bacillati</taxon>
        <taxon>Bacillota</taxon>
        <taxon>Clostridia</taxon>
        <taxon>Eubacteriales</taxon>
        <taxon>Symbiobacteriaceae</taxon>
        <taxon>Symbiobacterium</taxon>
    </lineage>
</organism>
<proteinExistence type="inferred from homology"/>
<dbReference type="EMBL" id="JAGGLG010000013">
    <property type="protein sequence ID" value="MBP2018446.1"/>
    <property type="molecule type" value="Genomic_DNA"/>
</dbReference>
<comment type="cofactor">
    <cofactor evidence="17">
        <name>Co(2+)</name>
        <dbReference type="ChEBI" id="CHEBI:48828"/>
    </cofactor>
    <cofactor evidence="17">
        <name>Zn(2+)</name>
        <dbReference type="ChEBI" id="CHEBI:29105"/>
    </cofactor>
    <text evidence="17">Binds 1 divalent metal cation per subunit. Can use either Co(2+) or Zn(2+).</text>
</comment>
<sequence length="364" mass="38871">MGEVWVELGEQRYPIHIGAGLLKELGGLVRRRLPQANRALLVTDSHVAPLYGDAARESLVAAGIQTTRAVVGAGESAKSLSQAYSLYSSCVKAELERSSVIVALGGGVVGDLAGFVAATWLRGIPFVQVPTTLLAQVDSSIGGKTGVDLPQGKNLVGAFHQPSLVVADVSVLKSLPRRELAAGMAEVVKYGVIRSEEFLKYVEVQVGNVLAGDPAVLEHVVAESCRIKAEVVAADPREKGLRAILNFGHTVGHAMEAARGYGSWLHGECVAVGMVAAAAIARHSGILQDTDLQVRLERVLERLGLPTRLPSGLEPQELEPFLRRDKKVRDGLIHWVLPLRAGEVTVTPNVAPEAVRWGLESVRR</sequence>
<keyword evidence="16 17" id="KW-0170">Cobalt</keyword>
<evidence type="ECO:0000313" key="20">
    <source>
        <dbReference type="EMBL" id="MBP2018446.1"/>
    </source>
</evidence>
<evidence type="ECO:0000256" key="13">
    <source>
        <dbReference type="ARBA" id="ARBA00023027"/>
    </source>
</evidence>
<protein>
    <recommendedName>
        <fullName evidence="7 17">3-dehydroquinate synthase</fullName>
        <shortName evidence="17">DHQS</shortName>
        <ecNumber evidence="6 17">4.2.3.4</ecNumber>
    </recommendedName>
</protein>
<dbReference type="PIRSF" id="PIRSF001455">
    <property type="entry name" value="DHQ_synth"/>
    <property type="match status" value="1"/>
</dbReference>
<evidence type="ECO:0000256" key="7">
    <source>
        <dbReference type="ARBA" id="ARBA00017684"/>
    </source>
</evidence>
<comment type="catalytic activity">
    <reaction evidence="1 17">
        <text>7-phospho-2-dehydro-3-deoxy-D-arabino-heptonate = 3-dehydroquinate + phosphate</text>
        <dbReference type="Rhea" id="RHEA:21968"/>
        <dbReference type="ChEBI" id="CHEBI:32364"/>
        <dbReference type="ChEBI" id="CHEBI:43474"/>
        <dbReference type="ChEBI" id="CHEBI:58394"/>
        <dbReference type="EC" id="4.2.3.4"/>
    </reaction>
</comment>
<accession>A0ABS4JSE4</accession>
<feature type="binding site" evidence="17">
    <location>
        <position position="186"/>
    </location>
    <ligand>
        <name>Zn(2+)</name>
        <dbReference type="ChEBI" id="CHEBI:29105"/>
    </ligand>
</feature>
<feature type="binding site" evidence="17">
    <location>
        <position position="249"/>
    </location>
    <ligand>
        <name>Zn(2+)</name>
        <dbReference type="ChEBI" id="CHEBI:29105"/>
    </ligand>
</feature>
<dbReference type="RefSeq" id="WP_209466574.1">
    <property type="nucleotide sequence ID" value="NZ_JAGGLG010000013.1"/>
</dbReference>
<dbReference type="Proteomes" id="UP001519289">
    <property type="component" value="Unassembled WGS sequence"/>
</dbReference>
<dbReference type="InterPro" id="IPR030960">
    <property type="entry name" value="DHQS/DOIS_N"/>
</dbReference>
<dbReference type="InterPro" id="IPR056179">
    <property type="entry name" value="DHQS_C"/>
</dbReference>
<dbReference type="InterPro" id="IPR030963">
    <property type="entry name" value="DHQ_synth_fam"/>
</dbReference>
<reference evidence="20 21" key="1">
    <citation type="submission" date="2021-03" db="EMBL/GenBank/DDBJ databases">
        <title>Genomic Encyclopedia of Type Strains, Phase IV (KMG-IV): sequencing the most valuable type-strain genomes for metagenomic binning, comparative biology and taxonomic classification.</title>
        <authorList>
            <person name="Goeker M."/>
        </authorList>
    </citation>
    <scope>NUCLEOTIDE SEQUENCE [LARGE SCALE GENOMIC DNA]</scope>
    <source>
        <strain evidence="20 21">DSM 27138</strain>
    </source>
</reference>
<evidence type="ECO:0000256" key="6">
    <source>
        <dbReference type="ARBA" id="ARBA00013031"/>
    </source>
</evidence>
<evidence type="ECO:0000256" key="16">
    <source>
        <dbReference type="ARBA" id="ARBA00023285"/>
    </source>
</evidence>
<feature type="domain" description="3-dehydroquinate synthase N-terminal" evidence="18">
    <location>
        <begin position="70"/>
        <end position="181"/>
    </location>
</feature>
<evidence type="ECO:0000256" key="10">
    <source>
        <dbReference type="ARBA" id="ARBA00022723"/>
    </source>
</evidence>
<feature type="binding site" evidence="17">
    <location>
        <position position="144"/>
    </location>
    <ligand>
        <name>NAD(+)</name>
        <dbReference type="ChEBI" id="CHEBI:57540"/>
    </ligand>
</feature>
<feature type="binding site" evidence="17">
    <location>
        <position position="153"/>
    </location>
    <ligand>
        <name>NAD(+)</name>
        <dbReference type="ChEBI" id="CHEBI:57540"/>
    </ligand>
</feature>
<dbReference type="Pfam" id="PF24621">
    <property type="entry name" value="DHQS_C"/>
    <property type="match status" value="1"/>
</dbReference>
<dbReference type="CDD" id="cd08195">
    <property type="entry name" value="DHQS"/>
    <property type="match status" value="1"/>
</dbReference>
<feature type="binding site" evidence="17">
    <location>
        <begin position="107"/>
        <end position="111"/>
    </location>
    <ligand>
        <name>NAD(+)</name>
        <dbReference type="ChEBI" id="CHEBI:57540"/>
    </ligand>
</feature>
<name>A0ABS4JSE4_9FIRM</name>
<dbReference type="Gene3D" id="3.40.50.1970">
    <property type="match status" value="1"/>
</dbReference>
<evidence type="ECO:0000259" key="19">
    <source>
        <dbReference type="Pfam" id="PF24621"/>
    </source>
</evidence>
<dbReference type="PANTHER" id="PTHR43622:SF7">
    <property type="entry name" value="3-DEHYDROQUINATE SYNTHASE, CHLOROPLASTIC"/>
    <property type="match status" value="1"/>
</dbReference>
<keyword evidence="8 17" id="KW-0963">Cytoplasm</keyword>
<feature type="domain" description="3-dehydroquinate synthase C-terminal" evidence="19">
    <location>
        <begin position="183"/>
        <end position="328"/>
    </location>
</feature>
<comment type="caution">
    <text evidence="20">The sequence shown here is derived from an EMBL/GenBank/DDBJ whole genome shotgun (WGS) entry which is preliminary data.</text>
</comment>
<keyword evidence="13 17" id="KW-0520">NAD</keyword>
<evidence type="ECO:0000259" key="18">
    <source>
        <dbReference type="Pfam" id="PF01761"/>
    </source>
</evidence>
<dbReference type="PANTHER" id="PTHR43622">
    <property type="entry name" value="3-DEHYDROQUINATE SYNTHASE"/>
    <property type="match status" value="1"/>
</dbReference>
<feature type="binding site" evidence="17">
    <location>
        <begin position="131"/>
        <end position="132"/>
    </location>
    <ligand>
        <name>NAD(+)</name>
        <dbReference type="ChEBI" id="CHEBI:57540"/>
    </ligand>
</feature>
<comment type="similarity">
    <text evidence="5 17">Belongs to the sugar phosphate cyclases superfamily. Dehydroquinate synthase family.</text>
</comment>